<comment type="caution">
    <text evidence="2">The sequence shown here is derived from an EMBL/GenBank/DDBJ whole genome shotgun (WGS) entry which is preliminary data.</text>
</comment>
<dbReference type="STRING" id="1841610.A6X21_09100"/>
<gene>
    <name evidence="2" type="ORF">A6X21_09100</name>
</gene>
<evidence type="ECO:0000313" key="2">
    <source>
        <dbReference type="EMBL" id="ODA29247.1"/>
    </source>
</evidence>
<sequence>MREGPKNSGRNRQPCDNAHTGGEPAASLPLALGWVVVTTRIIPALALASVNSNPENEVMSQTKSGQEAPKQKPIYVRTQLGFWVLIRQAALRTRHPGGMSGYVGDLLQGLRQRIQDDAESAPDAVS</sequence>
<feature type="region of interest" description="Disordered" evidence="1">
    <location>
        <begin position="52"/>
        <end position="71"/>
    </location>
</feature>
<feature type="compositionally biased region" description="Polar residues" evidence="1">
    <location>
        <begin position="52"/>
        <end position="65"/>
    </location>
</feature>
<name>A0A1C3E7K3_9PLAN</name>
<reference evidence="2 3" key="1">
    <citation type="submission" date="2016-05" db="EMBL/GenBank/DDBJ databases">
        <title>Genomic and physiological characterization of Planctopirus sp. isolated from fresh water lake.</title>
        <authorList>
            <person name="Subhash Y."/>
            <person name="Ramana C."/>
        </authorList>
    </citation>
    <scope>NUCLEOTIDE SEQUENCE [LARGE SCALE GENOMIC DNA]</scope>
    <source>
        <strain evidence="2 3">JC280</strain>
    </source>
</reference>
<organism evidence="2 3">
    <name type="scientific">Planctopirus hydrillae</name>
    <dbReference type="NCBI Taxonomy" id="1841610"/>
    <lineage>
        <taxon>Bacteria</taxon>
        <taxon>Pseudomonadati</taxon>
        <taxon>Planctomycetota</taxon>
        <taxon>Planctomycetia</taxon>
        <taxon>Planctomycetales</taxon>
        <taxon>Planctomycetaceae</taxon>
        <taxon>Planctopirus</taxon>
    </lineage>
</organism>
<evidence type="ECO:0000313" key="3">
    <source>
        <dbReference type="Proteomes" id="UP000094828"/>
    </source>
</evidence>
<proteinExistence type="predicted"/>
<feature type="region of interest" description="Disordered" evidence="1">
    <location>
        <begin position="1"/>
        <end position="23"/>
    </location>
</feature>
<dbReference type="Proteomes" id="UP000094828">
    <property type="component" value="Unassembled WGS sequence"/>
</dbReference>
<dbReference type="AlphaFoldDB" id="A0A1C3E7K3"/>
<evidence type="ECO:0000256" key="1">
    <source>
        <dbReference type="SAM" id="MobiDB-lite"/>
    </source>
</evidence>
<dbReference type="EMBL" id="LYDR01000137">
    <property type="protein sequence ID" value="ODA29247.1"/>
    <property type="molecule type" value="Genomic_DNA"/>
</dbReference>
<keyword evidence="3" id="KW-1185">Reference proteome</keyword>
<accession>A0A1C3E7K3</accession>
<protein>
    <submittedName>
        <fullName evidence="2">Uncharacterized protein</fullName>
    </submittedName>
</protein>